<dbReference type="EMBL" id="SBAP01000012">
    <property type="protein sequence ID" value="RXZ69821.1"/>
    <property type="molecule type" value="Genomic_DNA"/>
</dbReference>
<name>A0A4Q2L1G1_9FUSO</name>
<dbReference type="Proteomes" id="UP000289216">
    <property type="component" value="Unassembled WGS sequence"/>
</dbReference>
<evidence type="ECO:0000313" key="2">
    <source>
        <dbReference type="Proteomes" id="UP000289216"/>
    </source>
</evidence>
<protein>
    <submittedName>
        <fullName evidence="1">Uncharacterized protein</fullName>
    </submittedName>
</protein>
<gene>
    <name evidence="1" type="ORF">EPT53_05900</name>
</gene>
<reference evidence="1 2" key="1">
    <citation type="submission" date="2019-01" db="EMBL/GenBank/DDBJ databases">
        <title>Fusobacterium necrophorum Isolated From the Uterus of Dairy Cows.</title>
        <authorList>
            <person name="Francis A.M."/>
        </authorList>
    </citation>
    <scope>NUCLEOTIDE SEQUENCE [LARGE SCALE GENOMIC DNA]</scope>
    <source>
        <strain evidence="1 2">KG35</strain>
    </source>
</reference>
<proteinExistence type="predicted"/>
<dbReference type="AlphaFoldDB" id="A0A4Q2L1G1"/>
<organism evidence="1 2">
    <name type="scientific">Fusobacterium necrophorum</name>
    <dbReference type="NCBI Taxonomy" id="859"/>
    <lineage>
        <taxon>Bacteria</taxon>
        <taxon>Fusobacteriati</taxon>
        <taxon>Fusobacteriota</taxon>
        <taxon>Fusobacteriia</taxon>
        <taxon>Fusobacteriales</taxon>
        <taxon>Fusobacteriaceae</taxon>
        <taxon>Fusobacterium</taxon>
    </lineage>
</organism>
<accession>A0A4Q2L1G1</accession>
<evidence type="ECO:0000313" key="1">
    <source>
        <dbReference type="EMBL" id="RXZ69821.1"/>
    </source>
</evidence>
<dbReference type="RefSeq" id="WP_062624530.1">
    <property type="nucleotide sequence ID" value="NZ_CP197399.1"/>
</dbReference>
<sequence length="77" mass="8840">MEEKESVEYAKIMATASAEKLSEYLKKLDISETETKKLIDLILEQVRDCIEFGKEIAYAEMISYMKDNVKVGEKNAD</sequence>
<comment type="caution">
    <text evidence="1">The sequence shown here is derived from an EMBL/GenBank/DDBJ whole genome shotgun (WGS) entry which is preliminary data.</text>
</comment>